<dbReference type="SUPFAM" id="SSF56300">
    <property type="entry name" value="Metallo-dependent phosphatases"/>
    <property type="match status" value="1"/>
</dbReference>
<accession>A0A1H7SH71</accession>
<gene>
    <name evidence="2" type="ORF">SAMN04488505_102937</name>
</gene>
<dbReference type="Pfam" id="PF00149">
    <property type="entry name" value="Metallophos"/>
    <property type="match status" value="1"/>
</dbReference>
<dbReference type="STRING" id="573321.SAMN04488505_102937"/>
<evidence type="ECO:0000313" key="2">
    <source>
        <dbReference type="EMBL" id="SEL71990.1"/>
    </source>
</evidence>
<evidence type="ECO:0000313" key="3">
    <source>
        <dbReference type="Proteomes" id="UP000198984"/>
    </source>
</evidence>
<sequence>MDRRSLIKGLGLGAVLGGLPGAGLLRAAAAAPSKAARKRVLRFAHLTDVHLEPEMNAPKGLAACLHHIQSQKEQPSFIMNTGDCIMDALKQPKDRVETQWNLWHGLMKSDNSLPIEYCIGNHDCWGAGQTSDALYGKKYALEMMHLPKPYRSFDKAGWHFIVLDSIQTLPDGTWYTCFLDEEQYAWLQQDLEANTTKPIIIFSHVPIVSAAAVVTDNKFKPGQGYVLGQGTMHADAPRLIELFDKHPNVKVCMSGHIHLYEQIQYNNVTYISNGACSGNWWKGVRSHTENGYAMVNLYDDGTFDNEYIPYGWKV</sequence>
<dbReference type="AlphaFoldDB" id="A0A1H7SH71"/>
<feature type="domain" description="Calcineurin-like phosphoesterase" evidence="1">
    <location>
        <begin position="41"/>
        <end position="259"/>
    </location>
</feature>
<name>A0A1H7SH71_9BACT</name>
<evidence type="ECO:0000259" key="1">
    <source>
        <dbReference type="Pfam" id="PF00149"/>
    </source>
</evidence>
<dbReference type="GO" id="GO:0016787">
    <property type="term" value="F:hydrolase activity"/>
    <property type="evidence" value="ECO:0007669"/>
    <property type="project" value="InterPro"/>
</dbReference>
<dbReference type="OrthoDB" id="9791866at2"/>
<dbReference type="InterPro" id="IPR051918">
    <property type="entry name" value="STPP_CPPED1"/>
</dbReference>
<dbReference type="RefSeq" id="WP_089911099.1">
    <property type="nucleotide sequence ID" value="NZ_FOBB01000002.1"/>
</dbReference>
<dbReference type="InterPro" id="IPR029052">
    <property type="entry name" value="Metallo-depent_PP-like"/>
</dbReference>
<dbReference type="InterPro" id="IPR004843">
    <property type="entry name" value="Calcineurin-like_PHP"/>
</dbReference>
<dbReference type="PANTHER" id="PTHR43143:SF1">
    <property type="entry name" value="SERINE_THREONINE-PROTEIN PHOSPHATASE CPPED1"/>
    <property type="match status" value="1"/>
</dbReference>
<dbReference type="PANTHER" id="PTHR43143">
    <property type="entry name" value="METALLOPHOSPHOESTERASE, CALCINEURIN SUPERFAMILY"/>
    <property type="match status" value="1"/>
</dbReference>
<dbReference type="EMBL" id="FOBB01000002">
    <property type="protein sequence ID" value="SEL71990.1"/>
    <property type="molecule type" value="Genomic_DNA"/>
</dbReference>
<reference evidence="2" key="1">
    <citation type="submission" date="2016-10" db="EMBL/GenBank/DDBJ databases">
        <authorList>
            <person name="de Groot N.N."/>
        </authorList>
    </citation>
    <scope>NUCLEOTIDE SEQUENCE [LARGE SCALE GENOMIC DNA]</scope>
    <source>
        <strain evidence="2">DSM 21039</strain>
    </source>
</reference>
<keyword evidence="3" id="KW-1185">Reference proteome</keyword>
<dbReference type="Proteomes" id="UP000198984">
    <property type="component" value="Unassembled WGS sequence"/>
</dbReference>
<organism evidence="2 3">
    <name type="scientific">Chitinophaga rupis</name>
    <dbReference type="NCBI Taxonomy" id="573321"/>
    <lineage>
        <taxon>Bacteria</taxon>
        <taxon>Pseudomonadati</taxon>
        <taxon>Bacteroidota</taxon>
        <taxon>Chitinophagia</taxon>
        <taxon>Chitinophagales</taxon>
        <taxon>Chitinophagaceae</taxon>
        <taxon>Chitinophaga</taxon>
    </lineage>
</organism>
<dbReference type="PROSITE" id="PS51318">
    <property type="entry name" value="TAT"/>
    <property type="match status" value="1"/>
</dbReference>
<dbReference type="Gene3D" id="3.60.21.10">
    <property type="match status" value="1"/>
</dbReference>
<protein>
    <submittedName>
        <fullName evidence="2">3',5'-cyclic AMP phosphodiesterase CpdA</fullName>
    </submittedName>
</protein>
<dbReference type="InterPro" id="IPR006311">
    <property type="entry name" value="TAT_signal"/>
</dbReference>
<proteinExistence type="predicted"/>